<feature type="region of interest" description="Disordered" evidence="1">
    <location>
        <begin position="309"/>
        <end position="329"/>
    </location>
</feature>
<keyword evidence="4" id="KW-1185">Reference proteome</keyword>
<reference evidence="3 4" key="1">
    <citation type="submission" date="2018-07" db="EMBL/GenBank/DDBJ databases">
        <title>Pedobacter sp. nov., isolated from soil.</title>
        <authorList>
            <person name="Zhou L.Y."/>
            <person name="Du Z.J."/>
        </authorList>
    </citation>
    <scope>NUCLEOTIDE SEQUENCE [LARGE SCALE GENOMIC DNA]</scope>
    <source>
        <strain evidence="3 4">JDX94</strain>
    </source>
</reference>
<comment type="caution">
    <text evidence="3">The sequence shown here is derived from an EMBL/GenBank/DDBJ whole genome shotgun (WGS) entry which is preliminary data.</text>
</comment>
<organism evidence="3 4">
    <name type="scientific">Pedobacter chinensis</name>
    <dbReference type="NCBI Taxonomy" id="2282421"/>
    <lineage>
        <taxon>Bacteria</taxon>
        <taxon>Pseudomonadati</taxon>
        <taxon>Bacteroidota</taxon>
        <taxon>Sphingobacteriia</taxon>
        <taxon>Sphingobacteriales</taxon>
        <taxon>Sphingobacteriaceae</taxon>
        <taxon>Pedobacter</taxon>
    </lineage>
</organism>
<dbReference type="RefSeq" id="WP_115400805.1">
    <property type="nucleotide sequence ID" value="NZ_QPKV01000001.1"/>
</dbReference>
<dbReference type="EMBL" id="QPKV01000001">
    <property type="protein sequence ID" value="RDC58430.1"/>
    <property type="molecule type" value="Genomic_DNA"/>
</dbReference>
<dbReference type="InterPro" id="IPR022385">
    <property type="entry name" value="Rhs_assc_core"/>
</dbReference>
<name>A0A369Q1U2_9SPHI</name>
<evidence type="ECO:0000256" key="1">
    <source>
        <dbReference type="SAM" id="MobiDB-lite"/>
    </source>
</evidence>
<proteinExistence type="predicted"/>
<sequence length="349" mass="37998">MSSAEPRLLRLWRADAIEKLQSEQCGLSYGFNGKENDNEVKKDANGNDIVGGQQDYGMRIYDPRVGRFLSVDPITKQYPELTPYQFASNTPIESTDLDGLERKSSKDNTLKDGVGTAVIVKGSENVTKQLAKQAFEGAVKNGGTQAVKNVTVGEVTGGALAFVGRAISLTLTLVFSSLDAGKGSDRPYQKITNDPTKLSDFDIQQIKDRINRSEATPQDLIYKSKIDSRLGQGSAPGLEKLKYDLGNQDADLRGSGINFLDALKYAFEKTGVDRNDFTVTKWGTNQYGKSIPVEYTGKGGAEVSIDFGHENNGPDKPHVGWKTPGKGKDKKVGHIIVDYVPAGRTDKKP</sequence>
<dbReference type="Gene3D" id="2.180.10.10">
    <property type="entry name" value="RHS repeat-associated core"/>
    <property type="match status" value="1"/>
</dbReference>
<evidence type="ECO:0000259" key="2">
    <source>
        <dbReference type="Pfam" id="PF15540"/>
    </source>
</evidence>
<feature type="domain" description="Bacterial toxin 47" evidence="2">
    <location>
        <begin position="248"/>
        <end position="342"/>
    </location>
</feature>
<dbReference type="Proteomes" id="UP000253961">
    <property type="component" value="Unassembled WGS sequence"/>
</dbReference>
<feature type="compositionally biased region" description="Basic and acidic residues" evidence="1">
    <location>
        <begin position="309"/>
        <end position="318"/>
    </location>
</feature>
<dbReference type="InterPro" id="IPR029103">
    <property type="entry name" value="Ntox47"/>
</dbReference>
<dbReference type="OrthoDB" id="1274715at2"/>
<gene>
    <name evidence="3" type="ORF">DU508_00025</name>
</gene>
<accession>A0A369Q1U2</accession>
<dbReference type="Pfam" id="PF15540">
    <property type="entry name" value="Ntox47"/>
    <property type="match status" value="1"/>
</dbReference>
<protein>
    <recommendedName>
        <fullName evidence="2">Bacterial toxin 47 domain-containing protein</fullName>
    </recommendedName>
</protein>
<evidence type="ECO:0000313" key="3">
    <source>
        <dbReference type="EMBL" id="RDC58430.1"/>
    </source>
</evidence>
<dbReference type="NCBIfam" id="TIGR03696">
    <property type="entry name" value="Rhs_assc_core"/>
    <property type="match status" value="1"/>
</dbReference>
<dbReference type="AlphaFoldDB" id="A0A369Q1U2"/>
<evidence type="ECO:0000313" key="4">
    <source>
        <dbReference type="Proteomes" id="UP000253961"/>
    </source>
</evidence>